<comment type="caution">
    <text evidence="1">The sequence shown here is derived from an EMBL/GenBank/DDBJ whole genome shotgun (WGS) entry which is preliminary data.</text>
</comment>
<protein>
    <submittedName>
        <fullName evidence="1">Uncharacterized protein</fullName>
    </submittedName>
</protein>
<gene>
    <name evidence="1" type="ORF">B7P34_36395</name>
</gene>
<proteinExistence type="predicted"/>
<dbReference type="EMBL" id="PXWG01000392">
    <property type="protein sequence ID" value="PSJ23880.1"/>
    <property type="molecule type" value="Genomic_DNA"/>
</dbReference>
<reference evidence="1 2" key="1">
    <citation type="submission" date="2018-03" db="EMBL/GenBank/DDBJ databases">
        <title>Chitinolytic properties of Streptosporangium nondiastaticum TBG75A20.</title>
        <authorList>
            <person name="Gayathri V."/>
            <person name="Shiburaj S."/>
        </authorList>
    </citation>
    <scope>NUCLEOTIDE SEQUENCE [LARGE SCALE GENOMIC DNA]</scope>
    <source>
        <strain evidence="1 2">TBG75A20</strain>
    </source>
</reference>
<organism evidence="1 2">
    <name type="scientific">Streptosporangium nondiastaticum</name>
    <dbReference type="NCBI Taxonomy" id="35764"/>
    <lineage>
        <taxon>Bacteria</taxon>
        <taxon>Bacillati</taxon>
        <taxon>Actinomycetota</taxon>
        <taxon>Actinomycetes</taxon>
        <taxon>Streptosporangiales</taxon>
        <taxon>Streptosporangiaceae</taxon>
        <taxon>Streptosporangium</taxon>
    </lineage>
</organism>
<accession>A0A9X7JHL0</accession>
<sequence length="63" mass="6780">MSSSRRASTSQVFLADRVGSLEPFATTRSRRWEHSALTSSRGGSAVVLRCRFGLEGFGSAGDE</sequence>
<dbReference type="Proteomes" id="UP000242427">
    <property type="component" value="Unassembled WGS sequence"/>
</dbReference>
<keyword evidence="2" id="KW-1185">Reference proteome</keyword>
<name>A0A9X7JHL0_9ACTN</name>
<evidence type="ECO:0000313" key="2">
    <source>
        <dbReference type="Proteomes" id="UP000242427"/>
    </source>
</evidence>
<dbReference type="AlphaFoldDB" id="A0A9X7JHL0"/>
<evidence type="ECO:0000313" key="1">
    <source>
        <dbReference type="EMBL" id="PSJ23880.1"/>
    </source>
</evidence>